<evidence type="ECO:0000313" key="1">
    <source>
        <dbReference type="EMBL" id="MFC6023282.1"/>
    </source>
</evidence>
<proteinExistence type="predicted"/>
<dbReference type="EMBL" id="JBHSPR010000085">
    <property type="protein sequence ID" value="MFC6023282.1"/>
    <property type="molecule type" value="Genomic_DNA"/>
</dbReference>
<comment type="caution">
    <text evidence="1">The sequence shown here is derived from an EMBL/GenBank/DDBJ whole genome shotgun (WGS) entry which is preliminary data.</text>
</comment>
<protein>
    <recommendedName>
        <fullName evidence="3">HEAT repeat domain-containing protein</fullName>
    </recommendedName>
</protein>
<dbReference type="SUPFAM" id="SSF48371">
    <property type="entry name" value="ARM repeat"/>
    <property type="match status" value="1"/>
</dbReference>
<organism evidence="1 2">
    <name type="scientific">Plantactinospora solaniradicis</name>
    <dbReference type="NCBI Taxonomy" id="1723736"/>
    <lineage>
        <taxon>Bacteria</taxon>
        <taxon>Bacillati</taxon>
        <taxon>Actinomycetota</taxon>
        <taxon>Actinomycetes</taxon>
        <taxon>Micromonosporales</taxon>
        <taxon>Micromonosporaceae</taxon>
        <taxon>Plantactinospora</taxon>
    </lineage>
</organism>
<accession>A0ABW1KNA2</accession>
<keyword evidence="2" id="KW-1185">Reference proteome</keyword>
<reference evidence="2" key="1">
    <citation type="journal article" date="2019" name="Int. J. Syst. Evol. Microbiol.">
        <title>The Global Catalogue of Microorganisms (GCM) 10K type strain sequencing project: providing services to taxonomists for standard genome sequencing and annotation.</title>
        <authorList>
            <consortium name="The Broad Institute Genomics Platform"/>
            <consortium name="The Broad Institute Genome Sequencing Center for Infectious Disease"/>
            <person name="Wu L."/>
            <person name="Ma J."/>
        </authorList>
    </citation>
    <scope>NUCLEOTIDE SEQUENCE [LARGE SCALE GENOMIC DNA]</scope>
    <source>
        <strain evidence="2">ZS-35-S2</strain>
    </source>
</reference>
<dbReference type="RefSeq" id="WP_377433338.1">
    <property type="nucleotide sequence ID" value="NZ_JBHSPR010000085.1"/>
</dbReference>
<dbReference type="Proteomes" id="UP001596203">
    <property type="component" value="Unassembled WGS sequence"/>
</dbReference>
<evidence type="ECO:0008006" key="3">
    <source>
        <dbReference type="Google" id="ProtNLM"/>
    </source>
</evidence>
<dbReference type="InterPro" id="IPR016024">
    <property type="entry name" value="ARM-type_fold"/>
</dbReference>
<name>A0ABW1KNA2_9ACTN</name>
<sequence>MDLSTDPLARLDEVAWGTLHHAYGPAHDVPDQLRALRATDERIRHRALGQLLGNVYHQGTRWSASSQVVPFLVALADDRETLDRAGVVTLLRALVIGARRDDELPFNPRRAFAGGDGISEEQADLVARHLDAGDLFAQESLADVADLAPVRWAADAFHAGARHTDSYLRWLADPHSRLAGLAAELLAWFPPTERVVSALVAVPDDEARSAARASANLTLGHCPTEAVQIDTRLRDLLLAPGPAVRVTAAVALAYRNGELLPDRALDILVDARTTDPGVDPPGWDRSLRGFVALALQRLELA</sequence>
<evidence type="ECO:0000313" key="2">
    <source>
        <dbReference type="Proteomes" id="UP001596203"/>
    </source>
</evidence>
<gene>
    <name evidence="1" type="ORF">ACFP2T_44910</name>
</gene>